<evidence type="ECO:0000313" key="2">
    <source>
        <dbReference type="EMBL" id="MDT7038414.1"/>
    </source>
</evidence>
<feature type="transmembrane region" description="Helical" evidence="1">
    <location>
        <begin position="52"/>
        <end position="71"/>
    </location>
</feature>
<sequence>MLQLFTLSSLGRDFFNIKMLIIVLITIGLITLMTILTYALEHQVNQHQAPTWRYLAHGTEAVSVLVSMILLRQIFITLQMSN</sequence>
<protein>
    <submittedName>
        <fullName evidence="2">Uncharacterized protein</fullName>
    </submittedName>
</protein>
<dbReference type="Proteomes" id="UP001263852">
    <property type="component" value="Unassembled WGS sequence"/>
</dbReference>
<organism evidence="2 3">
    <name type="scientific">Lactiplantibacillus pentosus</name>
    <name type="common">Lactobacillus pentosus</name>
    <dbReference type="NCBI Taxonomy" id="1589"/>
    <lineage>
        <taxon>Bacteria</taxon>
        <taxon>Bacillati</taxon>
        <taxon>Bacillota</taxon>
        <taxon>Bacilli</taxon>
        <taxon>Lactobacillales</taxon>
        <taxon>Lactobacillaceae</taxon>
        <taxon>Lactiplantibacillus</taxon>
    </lineage>
</organism>
<dbReference type="EMBL" id="JAVLAO010000001">
    <property type="protein sequence ID" value="MDT7038414.1"/>
    <property type="molecule type" value="Genomic_DNA"/>
</dbReference>
<dbReference type="AlphaFoldDB" id="A0AAW8W9G7"/>
<proteinExistence type="predicted"/>
<keyword evidence="1" id="KW-1133">Transmembrane helix</keyword>
<dbReference type="RefSeq" id="WP_313819551.1">
    <property type="nucleotide sequence ID" value="NZ_JAVLAO010000001.1"/>
</dbReference>
<comment type="caution">
    <text evidence="2">The sequence shown here is derived from an EMBL/GenBank/DDBJ whole genome shotgun (WGS) entry which is preliminary data.</text>
</comment>
<evidence type="ECO:0000313" key="3">
    <source>
        <dbReference type="Proteomes" id="UP001263852"/>
    </source>
</evidence>
<keyword evidence="1" id="KW-0812">Transmembrane</keyword>
<evidence type="ECO:0000256" key="1">
    <source>
        <dbReference type="SAM" id="Phobius"/>
    </source>
</evidence>
<keyword evidence="1" id="KW-0472">Membrane</keyword>
<reference evidence="2" key="1">
    <citation type="submission" date="2023-08" db="EMBL/GenBank/DDBJ databases">
        <authorList>
            <person name="Page C.A."/>
            <person name="Perez-Diaz I.M."/>
        </authorList>
    </citation>
    <scope>NUCLEOTIDE SEQUENCE</scope>
    <source>
        <strain evidence="2">1.8.9</strain>
    </source>
</reference>
<accession>A0AAW8W9G7</accession>
<gene>
    <name evidence="2" type="ORF">RI555_05235</name>
</gene>
<feature type="transmembrane region" description="Helical" evidence="1">
    <location>
        <begin position="20"/>
        <end position="40"/>
    </location>
</feature>
<name>A0AAW8W9G7_LACPE</name>